<proteinExistence type="predicted"/>
<dbReference type="GO" id="GO:0000149">
    <property type="term" value="F:SNARE binding"/>
    <property type="evidence" value="ECO:0007669"/>
    <property type="project" value="TreeGrafter"/>
</dbReference>
<dbReference type="Proteomes" id="UP000654370">
    <property type="component" value="Unassembled WGS sequence"/>
</dbReference>
<feature type="region of interest" description="Disordered" evidence="5">
    <location>
        <begin position="167"/>
        <end position="199"/>
    </location>
</feature>
<evidence type="ECO:0000256" key="3">
    <source>
        <dbReference type="ARBA" id="ARBA00022824"/>
    </source>
</evidence>
<name>A0A8H7UJ04_MORIS</name>
<evidence type="ECO:0000256" key="4">
    <source>
        <dbReference type="ARBA" id="ARBA00022927"/>
    </source>
</evidence>
<keyword evidence="2" id="KW-0813">Transport</keyword>
<feature type="domain" description="Sec39" evidence="6">
    <location>
        <begin position="217"/>
        <end position="922"/>
    </location>
</feature>
<dbReference type="GO" id="GO:0006890">
    <property type="term" value="P:retrograde vesicle-mediated transport, Golgi to endoplasmic reticulum"/>
    <property type="evidence" value="ECO:0007669"/>
    <property type="project" value="InterPro"/>
</dbReference>
<accession>A0A8H7UJ04</accession>
<evidence type="ECO:0000256" key="2">
    <source>
        <dbReference type="ARBA" id="ARBA00022448"/>
    </source>
</evidence>
<dbReference type="AlphaFoldDB" id="A0A8H7UJ04"/>
<dbReference type="GO" id="GO:0070939">
    <property type="term" value="C:Dsl1/NZR complex"/>
    <property type="evidence" value="ECO:0007669"/>
    <property type="project" value="TreeGrafter"/>
</dbReference>
<keyword evidence="3" id="KW-0256">Endoplasmic reticulum</keyword>
<keyword evidence="4" id="KW-0653">Protein transport</keyword>
<reference evidence="7" key="1">
    <citation type="submission" date="2020-12" db="EMBL/GenBank/DDBJ databases">
        <title>Metabolic potential, ecology and presence of endohyphal bacteria is reflected in genomic diversity of Mucoromycotina.</title>
        <authorList>
            <person name="Muszewska A."/>
            <person name="Okrasinska A."/>
            <person name="Steczkiewicz K."/>
            <person name="Drgas O."/>
            <person name="Orlowska M."/>
            <person name="Perlinska-Lenart U."/>
            <person name="Aleksandrzak-Piekarczyk T."/>
            <person name="Szatraj K."/>
            <person name="Zielenkiewicz U."/>
            <person name="Pilsyk S."/>
            <person name="Malc E."/>
            <person name="Mieczkowski P."/>
            <person name="Kruszewska J.S."/>
            <person name="Biernat P."/>
            <person name="Pawlowska J."/>
        </authorList>
    </citation>
    <scope>NUCLEOTIDE SEQUENCE</scope>
    <source>
        <strain evidence="7">WA0000067209</strain>
    </source>
</reference>
<keyword evidence="8" id="KW-1185">Reference proteome</keyword>
<organism evidence="7 8">
    <name type="scientific">Mortierella isabellina</name>
    <name type="common">Filamentous fungus</name>
    <name type="synonym">Umbelopsis isabellina</name>
    <dbReference type="NCBI Taxonomy" id="91625"/>
    <lineage>
        <taxon>Eukaryota</taxon>
        <taxon>Fungi</taxon>
        <taxon>Fungi incertae sedis</taxon>
        <taxon>Mucoromycota</taxon>
        <taxon>Mucoromycotina</taxon>
        <taxon>Umbelopsidomycetes</taxon>
        <taxon>Umbelopsidales</taxon>
        <taxon>Umbelopsidaceae</taxon>
        <taxon>Umbelopsis</taxon>
    </lineage>
</organism>
<evidence type="ECO:0000313" key="8">
    <source>
        <dbReference type="Proteomes" id="UP000654370"/>
    </source>
</evidence>
<comment type="caution">
    <text evidence="7">The sequence shown here is derived from an EMBL/GenBank/DDBJ whole genome shotgun (WGS) entry which is preliminary data.</text>
</comment>
<evidence type="ECO:0000313" key="7">
    <source>
        <dbReference type="EMBL" id="KAG2184910.1"/>
    </source>
</evidence>
<dbReference type="OrthoDB" id="27490at2759"/>
<sequence length="999" mass="113425">MSKETILALLQDSRYDEALKVAQSEDGISADAILKEQWLLWQSQPNTVSADRAVTVLNRITDKAWVVKQCMSCIFDDYNIQEALVNTGVNATQPIVDKIINDILLKDQDTTSFRAALDDSSYTVTVPLSDLDCSWILSKMYLLQYSDRLRTFEEIWSATNVASIDTLPSDDDDNPLNSSTEMLTSSSIDTSEHQYDDNTNENGFGSGYRLFRDVNLVAQAIEFARLQNFTALDILFSRHGTELLPYRLHILSQIPETADPERYNTPSVQPASSACENLMESTWDVHPWREDIDVVEHPKLKEYLKNLKPSLEVYESNLENVLQSVSYPASAETISQWYIERARRIDEFTGLTSYALKLIQNGSMRQVPNLQDLEDNLEFLCKLLYGTGVTAETERLFRDLDLQAFESMDPYEVLELSLKGTGVDRIVMDLIVFGLPWLQLVENRRTRDADGDAHMSEANDFEEPVHYMLYRWLLNVADGHLDWCCEILESSKPTMEQEDRIIKEDLDLSRIALAILYTTEDGSQVELMGRIFECLPLFDLDNLEDPQEEENLEVDTLADIQTAHGFFAALQKSTEKTLSMLMDKLQVHLSSAEVLWRYQLNVPLRWYLQSAESYDEQKQLCLRLANQVVSNVEKNGNRYMQDDDWTALLVDMMDLQDQGNGVLGAMSEEEIFEIYWKALLRCGNFNLAKATLLPKYGSKPISIEKAQQLIVDASREYFDNSNSGNMYHGNMKLASDCLNVVPTTAAIKQEANLIEATHHLTTEFNVFYRPGIPIMPMQVRQSKNRLELISRLLSSNSGAYRKSARIIDLAKKLGLQDDKSTEIRVLNMLSAAALAEEDYETSYKLCKTTLAKVVEVESEIHNSKLIVEMKEITWSSCFQLGKLEVYQDKTKRLELLAMALILCPADRLSENLSAWRKLEARAEKEADNTSGASASPQQGGWNTVSNLLQTGLQGQRNLAQLLSNEAGNFMNTSDMSSPGNADRVRKRDLLKNTVSKWLF</sequence>
<dbReference type="InterPro" id="IPR013244">
    <property type="entry name" value="Sec39_domain"/>
</dbReference>
<comment type="subcellular location">
    <subcellularLocation>
        <location evidence="1">Endoplasmic reticulum</location>
    </subcellularLocation>
</comment>
<dbReference type="EMBL" id="JAEPQZ010000002">
    <property type="protein sequence ID" value="KAG2184910.1"/>
    <property type="molecule type" value="Genomic_DNA"/>
</dbReference>
<evidence type="ECO:0000259" key="6">
    <source>
        <dbReference type="Pfam" id="PF08314"/>
    </source>
</evidence>
<dbReference type="GO" id="GO:0015031">
    <property type="term" value="P:protein transport"/>
    <property type="evidence" value="ECO:0007669"/>
    <property type="project" value="UniProtKB-KW"/>
</dbReference>
<dbReference type="PANTHER" id="PTHR15922:SF2">
    <property type="entry name" value="NBAS SUBUNIT OF NRZ TETHERING COMPLEX"/>
    <property type="match status" value="1"/>
</dbReference>
<evidence type="ECO:0000256" key="5">
    <source>
        <dbReference type="SAM" id="MobiDB-lite"/>
    </source>
</evidence>
<evidence type="ECO:0000256" key="1">
    <source>
        <dbReference type="ARBA" id="ARBA00004240"/>
    </source>
</evidence>
<dbReference type="Pfam" id="PF08314">
    <property type="entry name" value="Sec39"/>
    <property type="match status" value="1"/>
</dbReference>
<dbReference type="PANTHER" id="PTHR15922">
    <property type="entry name" value="NEUROBLASTOMA-AMPLIFIED SEQUENCE"/>
    <property type="match status" value="1"/>
</dbReference>
<gene>
    <name evidence="7" type="ORF">INT43_000823</name>
</gene>
<protein>
    <recommendedName>
        <fullName evidence="6">Sec39 domain-containing protein</fullName>
    </recommendedName>
</protein>